<feature type="region of interest" description="Disordered" evidence="1">
    <location>
        <begin position="1"/>
        <end position="21"/>
    </location>
</feature>
<accession>A0A218VYJ0</accession>
<evidence type="ECO:0000256" key="1">
    <source>
        <dbReference type="SAM" id="MobiDB-lite"/>
    </source>
</evidence>
<sequence length="67" mass="7722">MGGDMRDRAHTIKVPKDGTISSHDQLPEELVIQTDYVYKAKVLILSNFVPVSDFYDSFPRSCRKYEI</sequence>
<dbReference type="Proteomes" id="UP000197138">
    <property type="component" value="Unassembled WGS sequence"/>
</dbReference>
<comment type="caution">
    <text evidence="2">The sequence shown here is derived from an EMBL/GenBank/DDBJ whole genome shotgun (WGS) entry which is preliminary data.</text>
</comment>
<protein>
    <submittedName>
        <fullName evidence="2">Uncharacterized protein</fullName>
    </submittedName>
</protein>
<evidence type="ECO:0000313" key="3">
    <source>
        <dbReference type="Proteomes" id="UP000197138"/>
    </source>
</evidence>
<reference evidence="3" key="1">
    <citation type="journal article" date="2017" name="Plant J.">
        <title>The pomegranate (Punica granatum L.) genome and the genomics of punicalagin biosynthesis.</title>
        <authorList>
            <person name="Qin G."/>
            <person name="Xu C."/>
            <person name="Ming R."/>
            <person name="Tang H."/>
            <person name="Guyot R."/>
            <person name="Kramer E.M."/>
            <person name="Hu Y."/>
            <person name="Yi X."/>
            <person name="Qi Y."/>
            <person name="Xu X."/>
            <person name="Gao Z."/>
            <person name="Pan H."/>
            <person name="Jian J."/>
            <person name="Tian Y."/>
            <person name="Yue Z."/>
            <person name="Xu Y."/>
        </authorList>
    </citation>
    <scope>NUCLEOTIDE SEQUENCE [LARGE SCALE GENOMIC DNA]</scope>
    <source>
        <strain evidence="3">cv. Dabenzi</strain>
    </source>
</reference>
<gene>
    <name evidence="2" type="ORF">CDL15_Pgr028799</name>
</gene>
<proteinExistence type="predicted"/>
<dbReference type="AlphaFoldDB" id="A0A218VYJ0"/>
<dbReference type="EMBL" id="MTKT01005739">
    <property type="protein sequence ID" value="OWM65081.1"/>
    <property type="molecule type" value="Genomic_DNA"/>
</dbReference>
<name>A0A218VYJ0_PUNGR</name>
<organism evidence="2 3">
    <name type="scientific">Punica granatum</name>
    <name type="common">Pomegranate</name>
    <dbReference type="NCBI Taxonomy" id="22663"/>
    <lineage>
        <taxon>Eukaryota</taxon>
        <taxon>Viridiplantae</taxon>
        <taxon>Streptophyta</taxon>
        <taxon>Embryophyta</taxon>
        <taxon>Tracheophyta</taxon>
        <taxon>Spermatophyta</taxon>
        <taxon>Magnoliopsida</taxon>
        <taxon>eudicotyledons</taxon>
        <taxon>Gunneridae</taxon>
        <taxon>Pentapetalae</taxon>
        <taxon>rosids</taxon>
        <taxon>malvids</taxon>
        <taxon>Myrtales</taxon>
        <taxon>Lythraceae</taxon>
        <taxon>Punica</taxon>
    </lineage>
</organism>
<evidence type="ECO:0000313" key="2">
    <source>
        <dbReference type="EMBL" id="OWM65081.1"/>
    </source>
</evidence>
<feature type="compositionally biased region" description="Basic and acidic residues" evidence="1">
    <location>
        <begin position="1"/>
        <end position="16"/>
    </location>
</feature>